<accession>A0A1H1Y6N0</accession>
<dbReference type="PANTHER" id="PTHR30347:SF1">
    <property type="entry name" value="MECHANOSENSITIVE CHANNEL MSCK"/>
    <property type="match status" value="1"/>
</dbReference>
<keyword evidence="3" id="KW-1185">Reference proteome</keyword>
<dbReference type="InterPro" id="IPR036397">
    <property type="entry name" value="RNaseH_sf"/>
</dbReference>
<dbReference type="InterPro" id="IPR038717">
    <property type="entry name" value="Tc1-like_DDE_dom"/>
</dbReference>
<dbReference type="Pfam" id="PF13358">
    <property type="entry name" value="DDE_3"/>
    <property type="match status" value="1"/>
</dbReference>
<dbReference type="EMBL" id="LT629748">
    <property type="protein sequence ID" value="SDT17093.1"/>
    <property type="molecule type" value="Genomic_DNA"/>
</dbReference>
<dbReference type="InterPro" id="IPR047655">
    <property type="entry name" value="Transpos_IS630-like"/>
</dbReference>
<dbReference type="GO" id="GO:0003676">
    <property type="term" value="F:nucleic acid binding"/>
    <property type="evidence" value="ECO:0007669"/>
    <property type="project" value="InterPro"/>
</dbReference>
<dbReference type="NCBIfam" id="NF033545">
    <property type="entry name" value="transpos_IS630"/>
    <property type="match status" value="1"/>
</dbReference>
<dbReference type="SUPFAM" id="SSF46689">
    <property type="entry name" value="Homeodomain-like"/>
    <property type="match status" value="1"/>
</dbReference>
<dbReference type="Pfam" id="PF13565">
    <property type="entry name" value="HTH_32"/>
    <property type="match status" value="1"/>
</dbReference>
<dbReference type="AlphaFoldDB" id="A0A1H1Y6N0"/>
<dbReference type="Proteomes" id="UP000243426">
    <property type="component" value="Chromosome I"/>
</dbReference>
<evidence type="ECO:0000313" key="3">
    <source>
        <dbReference type="Proteomes" id="UP000243426"/>
    </source>
</evidence>
<proteinExistence type="predicted"/>
<evidence type="ECO:0000259" key="1">
    <source>
        <dbReference type="Pfam" id="PF13358"/>
    </source>
</evidence>
<dbReference type="InterPro" id="IPR009057">
    <property type="entry name" value="Homeodomain-like_sf"/>
</dbReference>
<feature type="domain" description="Tc1-like transposase DDE" evidence="1">
    <location>
        <begin position="183"/>
        <end position="315"/>
    </location>
</feature>
<dbReference type="Gene3D" id="3.30.420.10">
    <property type="entry name" value="Ribonuclease H-like superfamily/Ribonuclease H"/>
    <property type="match status" value="1"/>
</dbReference>
<reference evidence="3" key="1">
    <citation type="submission" date="2016-10" db="EMBL/GenBank/DDBJ databases">
        <authorList>
            <person name="Varghese N."/>
            <person name="Submissions S."/>
        </authorList>
    </citation>
    <scope>NUCLEOTIDE SEQUENCE [LARGE SCALE GENOMIC DNA]</scope>
    <source>
        <strain evidence="3">2SM5</strain>
    </source>
</reference>
<name>A0A1H1Y6N0_9GAMM</name>
<dbReference type="PANTHER" id="PTHR30347">
    <property type="entry name" value="POTASSIUM CHANNEL RELATED"/>
    <property type="match status" value="1"/>
</dbReference>
<dbReference type="InterPro" id="IPR052702">
    <property type="entry name" value="MscS-like_channel"/>
</dbReference>
<evidence type="ECO:0000313" key="2">
    <source>
        <dbReference type="EMBL" id="SDT17093.1"/>
    </source>
</evidence>
<sequence length="361" mass="40896">MLQKSPASSTPSPSRSLQTRRLLDHEFDFNCRLEDSFHQDSAGLTPKQVSERLEVSAPVVFKWRKGYPEGLDGLKDLPRSEAPRTLSEAKAKEILTLTTQRVTRGATHWSLRLTAKYAKVSIWQVAQVWAAADLKPHRLKTFRISKDPDFADKVVNVVGLYMDPPDNAMVLSVDGKTQIQALDRTQPMLPLKPGQVERRTHDYKRHGTASLYAAFDILTGKAIGRITQRHRAKEFLGFLRQIDRSTHAELDLHVILDNSSIHKAAAVKVWLAKHPRFKLHFTPTSASWMNVVEGWFAQLERRALYRDAFTSVADLIAAIRGFIDVHNEHSAKPFRWSKIAKSIISSVNRAKLSAVRNKLLK</sequence>
<organism evidence="2 3">
    <name type="scientific">Halopseudomonas litoralis</name>
    <dbReference type="NCBI Taxonomy" id="797277"/>
    <lineage>
        <taxon>Bacteria</taxon>
        <taxon>Pseudomonadati</taxon>
        <taxon>Pseudomonadota</taxon>
        <taxon>Gammaproteobacteria</taxon>
        <taxon>Pseudomonadales</taxon>
        <taxon>Pseudomonadaceae</taxon>
        <taxon>Halopseudomonas</taxon>
    </lineage>
</organism>
<protein>
    <submittedName>
        <fullName evidence="2">Transposase</fullName>
    </submittedName>
</protein>
<gene>
    <name evidence="2" type="ORF">SAMN05216198_3873</name>
</gene>